<evidence type="ECO:0000256" key="3">
    <source>
        <dbReference type="ARBA" id="ARBA00022989"/>
    </source>
</evidence>
<feature type="transmembrane region" description="Helical" evidence="5">
    <location>
        <begin position="252"/>
        <end position="272"/>
    </location>
</feature>
<dbReference type="EMBL" id="FN649736">
    <property type="protein sequence ID" value="CBN79816.1"/>
    <property type="molecule type" value="Genomic_DNA"/>
</dbReference>
<dbReference type="InterPro" id="IPR007632">
    <property type="entry name" value="Anoctamin"/>
</dbReference>
<organism evidence="7 8">
    <name type="scientific">Ectocarpus siliculosus</name>
    <name type="common">Brown alga</name>
    <name type="synonym">Conferva siliculosa</name>
    <dbReference type="NCBI Taxonomy" id="2880"/>
    <lineage>
        <taxon>Eukaryota</taxon>
        <taxon>Sar</taxon>
        <taxon>Stramenopiles</taxon>
        <taxon>Ochrophyta</taxon>
        <taxon>PX clade</taxon>
        <taxon>Phaeophyceae</taxon>
        <taxon>Ectocarpales</taxon>
        <taxon>Ectocarpaceae</taxon>
        <taxon>Ectocarpus</taxon>
    </lineage>
</organism>
<evidence type="ECO:0000313" key="8">
    <source>
        <dbReference type="Proteomes" id="UP000002630"/>
    </source>
</evidence>
<reference evidence="7 8" key="1">
    <citation type="journal article" date="2010" name="Nature">
        <title>The Ectocarpus genome and the independent evolution of multicellularity in brown algae.</title>
        <authorList>
            <person name="Cock J.M."/>
            <person name="Sterck L."/>
            <person name="Rouze P."/>
            <person name="Scornet D."/>
            <person name="Allen A.E."/>
            <person name="Amoutzias G."/>
            <person name="Anthouard V."/>
            <person name="Artiguenave F."/>
            <person name="Aury J.M."/>
            <person name="Badger J.H."/>
            <person name="Beszteri B."/>
            <person name="Billiau K."/>
            <person name="Bonnet E."/>
            <person name="Bothwell J.H."/>
            <person name="Bowler C."/>
            <person name="Boyen C."/>
            <person name="Brownlee C."/>
            <person name="Carrano C.J."/>
            <person name="Charrier B."/>
            <person name="Cho G.Y."/>
            <person name="Coelho S.M."/>
            <person name="Collen J."/>
            <person name="Corre E."/>
            <person name="Da Silva C."/>
            <person name="Delage L."/>
            <person name="Delaroque N."/>
            <person name="Dittami S.M."/>
            <person name="Doulbeau S."/>
            <person name="Elias M."/>
            <person name="Farnham G."/>
            <person name="Gachon C.M."/>
            <person name="Gschloessl B."/>
            <person name="Heesch S."/>
            <person name="Jabbari K."/>
            <person name="Jubin C."/>
            <person name="Kawai H."/>
            <person name="Kimura K."/>
            <person name="Kloareg B."/>
            <person name="Kupper F.C."/>
            <person name="Lang D."/>
            <person name="Le Bail A."/>
            <person name="Leblanc C."/>
            <person name="Lerouge P."/>
            <person name="Lohr M."/>
            <person name="Lopez P.J."/>
            <person name="Martens C."/>
            <person name="Maumus F."/>
            <person name="Michel G."/>
            <person name="Miranda-Saavedra D."/>
            <person name="Morales J."/>
            <person name="Moreau H."/>
            <person name="Motomura T."/>
            <person name="Nagasato C."/>
            <person name="Napoli C.A."/>
            <person name="Nelson D.R."/>
            <person name="Nyvall-Collen P."/>
            <person name="Peters A.F."/>
            <person name="Pommier C."/>
            <person name="Potin P."/>
            <person name="Poulain J."/>
            <person name="Quesneville H."/>
            <person name="Read B."/>
            <person name="Rensing S.A."/>
            <person name="Ritter A."/>
            <person name="Rousvoal S."/>
            <person name="Samanta M."/>
            <person name="Samson G."/>
            <person name="Schroeder D.C."/>
            <person name="Segurens B."/>
            <person name="Strittmatter M."/>
            <person name="Tonon T."/>
            <person name="Tregear J.W."/>
            <person name="Valentin K."/>
            <person name="von Dassow P."/>
            <person name="Yamagishi T."/>
            <person name="Van de Peer Y."/>
            <person name="Wincker P."/>
        </authorList>
    </citation>
    <scope>NUCLEOTIDE SEQUENCE [LARGE SCALE GENOMIC DNA]</scope>
    <source>
        <strain evidence="8">Ec32 / CCAP1310/4</strain>
    </source>
</reference>
<dbReference type="OMA" id="YNGPLKT"/>
<dbReference type="InterPro" id="IPR049452">
    <property type="entry name" value="Anoctamin_TM"/>
</dbReference>
<feature type="domain" description="Anoctamin transmembrane" evidence="6">
    <location>
        <begin position="206"/>
        <end position="641"/>
    </location>
</feature>
<feature type="transmembrane region" description="Helical" evidence="5">
    <location>
        <begin position="368"/>
        <end position="391"/>
    </location>
</feature>
<gene>
    <name evidence="7" type="ORF">Esi_0014_0157</name>
</gene>
<dbReference type="eggNOG" id="KOG2514">
    <property type="taxonomic scope" value="Eukaryota"/>
</dbReference>
<sequence length="679" mass="77976">MVFEVRAEDKELTSYQRKFSMKEILTRLNAGGIETRMFYSVQRDEVYCKIRCPLERLQREADRVGYKILLDANNLRSTCQHGRPGKWASIVIQDEYNESPYEAYEYIYAPYTVDRPELESLYKKHGGLEREVMMIPFRGTDRLKLLYSILVAKTADSGCNLDILRLVKSKCLLAFFPLHDKVELRALQRKWLQYFRPPWKEPIDDVKNYFGEKIGLYFLWLGHYTTWLIPASIVGVMAWVHVALSGNDPNALGSALFSIFIGLWTTLFTEFWKRKQARCAMRWGMSGFEEQEQTRPQYKGIRSSSTIDGKPMDYFPPSESRKRFIFSQTVILGLILVVIGVVASIFWLKYFLTQPAQSSALDVWGVSFATIIPPLVNAVQIQVMNAFYGTVAIKLTDLENHRTDTEYEDNLIAKTFMFQFVNSYASLVYIAFIKEIIGNPCLVSCMNELSTNLSTVFLARLAVGNLSEVVLPILKARRRQREETMGSDPERTFSGPEREYIKETYDVMLGTFKDYAEMIIQFGYATLFVAAYPLSCLMALVNNYIEIRIDAWKLCQVSRRPEPRGAEDIGTWHTILTIMSSMAVVSNSAIVAFTSEIFHNQTWTTRVWIFLGIEHGMLLFKYLLEALINDTPADVGIQLKRNEFIVSKVVYNMPDDDDEEAVRAGMPTLSDHTIISSDE</sequence>
<name>D8LEZ6_ECTSI</name>
<keyword evidence="8" id="KW-1185">Reference proteome</keyword>
<dbReference type="AlphaFoldDB" id="D8LEZ6"/>
<comment type="subcellular location">
    <subcellularLocation>
        <location evidence="1">Membrane</location>
        <topology evidence="1">Multi-pass membrane protein</topology>
    </subcellularLocation>
</comment>
<dbReference type="EMBL" id="FN648000">
    <property type="protein sequence ID" value="CBN79816.1"/>
    <property type="molecule type" value="Genomic_DNA"/>
</dbReference>
<feature type="transmembrane region" description="Helical" evidence="5">
    <location>
        <begin position="217"/>
        <end position="240"/>
    </location>
</feature>
<keyword evidence="3 5" id="KW-1133">Transmembrane helix</keyword>
<evidence type="ECO:0000313" key="7">
    <source>
        <dbReference type="EMBL" id="CBN79816.1"/>
    </source>
</evidence>
<dbReference type="GO" id="GO:0016020">
    <property type="term" value="C:membrane"/>
    <property type="evidence" value="ECO:0007669"/>
    <property type="project" value="UniProtKB-SubCell"/>
</dbReference>
<evidence type="ECO:0000256" key="1">
    <source>
        <dbReference type="ARBA" id="ARBA00004141"/>
    </source>
</evidence>
<feature type="transmembrane region" description="Helical" evidence="5">
    <location>
        <begin position="411"/>
        <end position="433"/>
    </location>
</feature>
<keyword evidence="4 5" id="KW-0472">Membrane</keyword>
<evidence type="ECO:0000256" key="5">
    <source>
        <dbReference type="SAM" id="Phobius"/>
    </source>
</evidence>
<dbReference type="Pfam" id="PF04547">
    <property type="entry name" value="Anoctamin"/>
    <property type="match status" value="1"/>
</dbReference>
<feature type="transmembrane region" description="Helical" evidence="5">
    <location>
        <begin position="324"/>
        <end position="348"/>
    </location>
</feature>
<keyword evidence="2 5" id="KW-0812">Transmembrane</keyword>
<protein>
    <recommendedName>
        <fullName evidence="6">Anoctamin transmembrane domain-containing protein</fullName>
    </recommendedName>
</protein>
<evidence type="ECO:0000256" key="2">
    <source>
        <dbReference type="ARBA" id="ARBA00022692"/>
    </source>
</evidence>
<accession>D8LEZ6</accession>
<feature type="transmembrane region" description="Helical" evidence="5">
    <location>
        <begin position="522"/>
        <end position="545"/>
    </location>
</feature>
<dbReference type="OrthoDB" id="18915at2759"/>
<dbReference type="PANTHER" id="PTHR12308:SF73">
    <property type="entry name" value="ANOCTAMIN"/>
    <property type="match status" value="1"/>
</dbReference>
<dbReference type="GO" id="GO:0005254">
    <property type="term" value="F:chloride channel activity"/>
    <property type="evidence" value="ECO:0007669"/>
    <property type="project" value="TreeGrafter"/>
</dbReference>
<dbReference type="PANTHER" id="PTHR12308">
    <property type="entry name" value="ANOCTAMIN"/>
    <property type="match status" value="1"/>
</dbReference>
<proteinExistence type="predicted"/>
<dbReference type="InParanoid" id="D8LEZ6"/>
<dbReference type="Proteomes" id="UP000002630">
    <property type="component" value="Linkage Group LG11"/>
</dbReference>
<evidence type="ECO:0000256" key="4">
    <source>
        <dbReference type="ARBA" id="ARBA00023136"/>
    </source>
</evidence>
<evidence type="ECO:0000259" key="6">
    <source>
        <dbReference type="Pfam" id="PF04547"/>
    </source>
</evidence>